<keyword evidence="4 8" id="KW-0812">Transmembrane</keyword>
<feature type="region of interest" description="Disordered" evidence="7">
    <location>
        <begin position="265"/>
        <end position="331"/>
    </location>
</feature>
<gene>
    <name evidence="10" type="ORF">TeGR_g567</name>
</gene>
<feature type="transmembrane region" description="Helical" evidence="8">
    <location>
        <begin position="83"/>
        <end position="103"/>
    </location>
</feature>
<accession>A0ABQ6MTW0</accession>
<reference evidence="10 11" key="1">
    <citation type="journal article" date="2023" name="Commun. Biol.">
        <title>Genome analysis of Parmales, the sister group of diatoms, reveals the evolutionary specialization of diatoms from phago-mixotrophs to photoautotrophs.</title>
        <authorList>
            <person name="Ban H."/>
            <person name="Sato S."/>
            <person name="Yoshikawa S."/>
            <person name="Yamada K."/>
            <person name="Nakamura Y."/>
            <person name="Ichinomiya M."/>
            <person name="Sato N."/>
            <person name="Blanc-Mathieu R."/>
            <person name="Endo H."/>
            <person name="Kuwata A."/>
            <person name="Ogata H."/>
        </authorList>
    </citation>
    <scope>NUCLEOTIDE SEQUENCE [LARGE SCALE GENOMIC DNA]</scope>
</reference>
<feature type="transmembrane region" description="Helical" evidence="8">
    <location>
        <begin position="501"/>
        <end position="523"/>
    </location>
</feature>
<feature type="compositionally biased region" description="Acidic residues" evidence="7">
    <location>
        <begin position="321"/>
        <end position="331"/>
    </location>
</feature>
<dbReference type="EMBL" id="BRYB01004502">
    <property type="protein sequence ID" value="GMI32246.1"/>
    <property type="molecule type" value="Genomic_DNA"/>
</dbReference>
<dbReference type="InterPro" id="IPR004837">
    <property type="entry name" value="NaCa_Exmemb"/>
</dbReference>
<dbReference type="Pfam" id="PF01699">
    <property type="entry name" value="Na_Ca_ex"/>
    <property type="match status" value="2"/>
</dbReference>
<evidence type="ECO:0000313" key="11">
    <source>
        <dbReference type="Proteomes" id="UP001165060"/>
    </source>
</evidence>
<evidence type="ECO:0000256" key="3">
    <source>
        <dbReference type="ARBA" id="ARBA00022449"/>
    </source>
</evidence>
<dbReference type="InterPro" id="IPR004481">
    <property type="entry name" value="K/Na/Ca-exchanger"/>
</dbReference>
<dbReference type="NCBIfam" id="TIGR00367">
    <property type="entry name" value="calcium/sodium antiporter"/>
    <property type="match status" value="1"/>
</dbReference>
<feature type="transmembrane region" description="Helical" evidence="8">
    <location>
        <begin position="59"/>
        <end position="77"/>
    </location>
</feature>
<evidence type="ECO:0000256" key="2">
    <source>
        <dbReference type="ARBA" id="ARBA00005364"/>
    </source>
</evidence>
<comment type="similarity">
    <text evidence="2">Belongs to the Ca(2+):cation antiporter (CaCA) (TC 2.A.19) family. SLC24A subfamily.</text>
</comment>
<dbReference type="PANTHER" id="PTHR10846">
    <property type="entry name" value="SODIUM/POTASSIUM/CALCIUM EXCHANGER"/>
    <property type="match status" value="1"/>
</dbReference>
<feature type="transmembrane region" description="Helical" evidence="8">
    <location>
        <begin position="445"/>
        <end position="463"/>
    </location>
</feature>
<dbReference type="Proteomes" id="UP001165060">
    <property type="component" value="Unassembled WGS sequence"/>
</dbReference>
<evidence type="ECO:0000256" key="7">
    <source>
        <dbReference type="SAM" id="MobiDB-lite"/>
    </source>
</evidence>
<evidence type="ECO:0000313" key="10">
    <source>
        <dbReference type="EMBL" id="GMI32246.1"/>
    </source>
</evidence>
<evidence type="ECO:0000256" key="5">
    <source>
        <dbReference type="ARBA" id="ARBA00022989"/>
    </source>
</evidence>
<feature type="domain" description="Sodium/calcium exchanger membrane region" evidence="9">
    <location>
        <begin position="1"/>
        <end position="101"/>
    </location>
</feature>
<feature type="transmembrane region" description="Helical" evidence="8">
    <location>
        <begin position="475"/>
        <end position="495"/>
    </location>
</feature>
<evidence type="ECO:0000256" key="1">
    <source>
        <dbReference type="ARBA" id="ARBA00004141"/>
    </source>
</evidence>
<keyword evidence="3" id="KW-0050">Antiport</keyword>
<feature type="compositionally biased region" description="Basic and acidic residues" evidence="7">
    <location>
        <begin position="286"/>
        <end position="295"/>
    </location>
</feature>
<sequence length="536" mass="57494">MAAGGSAPEFFTSLMGVTVTKNDIGFGTIVGSAVFNVLFVIGICGVFAPEPLKLTWWPLFRDCTYYIICLIILAVFIKDNCVSIGEAGALFLLYIGYVTVMRFNQPIQSVFAKLFGMPMVGADDDDNSESSKGSGDGVNPNVFQRSTKAIQPVLAADDPTGPSEPPPAARRRRRSTTSILVEVRRAKTEGGRLSASIVADLENMSDSFRHHNEVAAKHDAKNQKALHEGASSEKGALSKFKAGAQIVIENDRLLRHAEDVLQRPETRDKLNSLPGATAAAAGSDLEAGRGEDEIVTRPSSGTEGEEKKEGDGDGDGGGGGGDDDDDDDEINPFEAPDGKFDFFVWVCTRPIDFALYFTVPNVALDEKKHLYLVAFGMCLVWIAVFAYLMVWWITIMGAALNIDSTIMGLTVIAAGTSIPDALSSLAVAKEGYGDMAVSSSIGSNVFDILVGLPVPWMIFTGIVKAGSSVHIISHYLLLETATLIMMVFFLIASIIACKWTLGPGLGGIMFLLYLVFVAWSLYLEGTKPAWAASSNL</sequence>
<dbReference type="Gene3D" id="1.20.1420.30">
    <property type="entry name" value="NCX, central ion-binding region"/>
    <property type="match status" value="2"/>
</dbReference>
<evidence type="ECO:0000256" key="6">
    <source>
        <dbReference type="ARBA" id="ARBA00023136"/>
    </source>
</evidence>
<dbReference type="PANTHER" id="PTHR10846:SF73">
    <property type="entry name" value="SODIUM_CALCIUM EXCHANGER MEMBRANE REGION DOMAIN-CONTAINING PROTEIN"/>
    <property type="match status" value="1"/>
</dbReference>
<comment type="subcellular location">
    <subcellularLocation>
        <location evidence="1">Membrane</location>
        <topology evidence="1">Multi-pass membrane protein</topology>
    </subcellularLocation>
</comment>
<name>A0ABQ6MTW0_9STRA</name>
<keyword evidence="5 8" id="KW-1133">Transmembrane helix</keyword>
<evidence type="ECO:0000256" key="8">
    <source>
        <dbReference type="SAM" id="Phobius"/>
    </source>
</evidence>
<feature type="transmembrane region" description="Helical" evidence="8">
    <location>
        <begin position="370"/>
        <end position="393"/>
    </location>
</feature>
<proteinExistence type="inferred from homology"/>
<evidence type="ECO:0000259" key="9">
    <source>
        <dbReference type="Pfam" id="PF01699"/>
    </source>
</evidence>
<evidence type="ECO:0000256" key="4">
    <source>
        <dbReference type="ARBA" id="ARBA00022692"/>
    </source>
</evidence>
<protein>
    <recommendedName>
        <fullName evidence="9">Sodium/calcium exchanger membrane region domain-containing protein</fullName>
    </recommendedName>
</protein>
<organism evidence="10 11">
    <name type="scientific">Tetraparma gracilis</name>
    <dbReference type="NCBI Taxonomy" id="2962635"/>
    <lineage>
        <taxon>Eukaryota</taxon>
        <taxon>Sar</taxon>
        <taxon>Stramenopiles</taxon>
        <taxon>Ochrophyta</taxon>
        <taxon>Bolidophyceae</taxon>
        <taxon>Parmales</taxon>
        <taxon>Triparmaceae</taxon>
        <taxon>Tetraparma</taxon>
    </lineage>
</organism>
<keyword evidence="6 8" id="KW-0472">Membrane</keyword>
<feature type="region of interest" description="Disordered" evidence="7">
    <location>
        <begin position="153"/>
        <end position="178"/>
    </location>
</feature>
<keyword evidence="3" id="KW-0813">Transport</keyword>
<dbReference type="InterPro" id="IPR044880">
    <property type="entry name" value="NCX_ion-bd_dom_sf"/>
</dbReference>
<comment type="caution">
    <text evidence="10">The sequence shown here is derived from an EMBL/GenBank/DDBJ whole genome shotgun (WGS) entry which is preliminary data.</text>
</comment>
<feature type="transmembrane region" description="Helical" evidence="8">
    <location>
        <begin position="24"/>
        <end position="47"/>
    </location>
</feature>
<feature type="domain" description="Sodium/calcium exchanger membrane region" evidence="9">
    <location>
        <begin position="371"/>
        <end position="521"/>
    </location>
</feature>
<keyword evidence="11" id="KW-1185">Reference proteome</keyword>